<evidence type="ECO:0000313" key="7">
    <source>
        <dbReference type="Proteomes" id="UP000550401"/>
    </source>
</evidence>
<feature type="transmembrane region" description="Helical" evidence="2">
    <location>
        <begin position="241"/>
        <end position="259"/>
    </location>
</feature>
<dbReference type="InterPro" id="IPR048389">
    <property type="entry name" value="YciQ-like_C"/>
</dbReference>
<dbReference type="EMBL" id="JACGXL010000002">
    <property type="protein sequence ID" value="MBA8887768.1"/>
    <property type="molecule type" value="Genomic_DNA"/>
</dbReference>
<keyword evidence="7" id="KW-1185">Reference proteome</keyword>
<dbReference type="Proteomes" id="UP000550401">
    <property type="component" value="Unassembled WGS sequence"/>
</dbReference>
<accession>A0A839F2N2</accession>
<feature type="compositionally biased region" description="Gly residues" evidence="1">
    <location>
        <begin position="619"/>
        <end position="640"/>
    </location>
</feature>
<organism evidence="6 7">
    <name type="scientific">Dokdonella fugitiva</name>
    <dbReference type="NCBI Taxonomy" id="328517"/>
    <lineage>
        <taxon>Bacteria</taxon>
        <taxon>Pseudomonadati</taxon>
        <taxon>Pseudomonadota</taxon>
        <taxon>Gammaproteobacteria</taxon>
        <taxon>Lysobacterales</taxon>
        <taxon>Rhodanobacteraceae</taxon>
        <taxon>Dokdonella</taxon>
    </lineage>
</organism>
<evidence type="ECO:0000259" key="5">
    <source>
        <dbReference type="Pfam" id="PF20990"/>
    </source>
</evidence>
<evidence type="ECO:0000256" key="2">
    <source>
        <dbReference type="SAM" id="Phobius"/>
    </source>
</evidence>
<reference evidence="6 7" key="1">
    <citation type="submission" date="2020-07" db="EMBL/GenBank/DDBJ databases">
        <title>Genomic Encyclopedia of Type Strains, Phase IV (KMG-V): Genome sequencing to study the core and pangenomes of soil and plant-associated prokaryotes.</title>
        <authorList>
            <person name="Whitman W."/>
        </authorList>
    </citation>
    <scope>NUCLEOTIDE SEQUENCE [LARGE SCALE GENOMIC DNA]</scope>
    <source>
        <strain evidence="6 7">RH2WT43</strain>
    </source>
</reference>
<evidence type="ECO:0000259" key="4">
    <source>
        <dbReference type="Pfam" id="PF09972"/>
    </source>
</evidence>
<feature type="transmembrane region" description="Helical" evidence="2">
    <location>
        <begin position="476"/>
        <end position="504"/>
    </location>
</feature>
<evidence type="ECO:0000313" key="6">
    <source>
        <dbReference type="EMBL" id="MBA8887768.1"/>
    </source>
</evidence>
<keyword evidence="2" id="KW-0472">Membrane</keyword>
<feature type="domain" description="Predicted membrane protein YciQ-like C-terminal" evidence="5">
    <location>
        <begin position="277"/>
        <end position="440"/>
    </location>
</feature>
<feature type="chain" id="PRO_5032810068" evidence="3">
    <location>
        <begin position="25"/>
        <end position="640"/>
    </location>
</feature>
<proteinExistence type="predicted"/>
<feature type="region of interest" description="Disordered" evidence="1">
    <location>
        <begin position="612"/>
        <end position="640"/>
    </location>
</feature>
<feature type="domain" description="DUF2207" evidence="4">
    <location>
        <begin position="27"/>
        <end position="219"/>
    </location>
</feature>
<name>A0A839F2N2_9GAMM</name>
<dbReference type="AlphaFoldDB" id="A0A839F2N2"/>
<evidence type="ECO:0000256" key="1">
    <source>
        <dbReference type="SAM" id="MobiDB-lite"/>
    </source>
</evidence>
<dbReference type="Pfam" id="PF20990">
    <property type="entry name" value="DUF2207_C"/>
    <property type="match status" value="2"/>
</dbReference>
<feature type="domain" description="Predicted membrane protein YciQ-like C-terminal" evidence="5">
    <location>
        <begin position="454"/>
        <end position="565"/>
    </location>
</feature>
<evidence type="ECO:0000256" key="3">
    <source>
        <dbReference type="SAM" id="SignalP"/>
    </source>
</evidence>
<sequence>MMHARHLAAWLLAVACAWPLAATADERILSFQSTIEVAADGGMDVTETIRVRAEGQAIRHGIYRDFPTDYADRLHNAVHVAFEPRALTRDGAVEPFHSERKGNGVRVYFGSKETTLPPGEYTYSFDYHTSRQLGFFADHDELYWNVTGNGWEFAIDEVTATVALPGSIAPSDLRLDAYTGVQGAQGKDWSARADGESRAVFATRRTLRPSEGLTIAVGFPKGIVAAPTDRQRVAWFLGDNAGVLALVAGLLLVLAYYAVQWSRVGRDPKPGTIIPLYDPPFGHTPGALRYVERMGWDDRCVAADVVDAAVRGAIRIADDGGDYRIERAGKADLPPVESRLVDDLLAGDDAFTFQQSAHSRISKALDAHKSALKAAYSDSHFRKNTGLVVIGVLITVATVIGAALFIGDAGRTAGAAFILVWLGGWSVGVFALCAQVVRAWRMARRGSLGKRAAATAGALFISVFALPFVAGELFGIGVLVMLAGVAFAIAIVALIATNLVFAWLMKAPTTTGRRLLDQIDGLRLYLGVAERDEIAAQKAPPMSADQFHRMLPYALALGVEENWTNLFAATVGPAAAAAAVAGAGWYHGASISNFGGFASDLGSSFGSAISSSSSAPGSSSGGGGGGSSGGGGGGGGGGGW</sequence>
<feature type="signal peptide" evidence="3">
    <location>
        <begin position="1"/>
        <end position="24"/>
    </location>
</feature>
<dbReference type="PROSITE" id="PS51257">
    <property type="entry name" value="PROKAR_LIPOPROTEIN"/>
    <property type="match status" value="1"/>
</dbReference>
<feature type="transmembrane region" description="Helical" evidence="2">
    <location>
        <begin position="386"/>
        <end position="406"/>
    </location>
</feature>
<keyword evidence="3" id="KW-0732">Signal</keyword>
<feature type="transmembrane region" description="Helical" evidence="2">
    <location>
        <begin position="452"/>
        <end position="470"/>
    </location>
</feature>
<gene>
    <name evidence="6" type="ORF">FHW12_001982</name>
</gene>
<comment type="caution">
    <text evidence="6">The sequence shown here is derived from an EMBL/GenBank/DDBJ whole genome shotgun (WGS) entry which is preliminary data.</text>
</comment>
<dbReference type="InterPro" id="IPR018702">
    <property type="entry name" value="DUF2207"/>
</dbReference>
<dbReference type="RefSeq" id="WP_182530806.1">
    <property type="nucleotide sequence ID" value="NZ_JACGXL010000002.1"/>
</dbReference>
<dbReference type="Pfam" id="PF09972">
    <property type="entry name" value="DUF2207"/>
    <property type="match status" value="1"/>
</dbReference>
<keyword evidence="2" id="KW-0812">Transmembrane</keyword>
<feature type="transmembrane region" description="Helical" evidence="2">
    <location>
        <begin position="418"/>
        <end position="440"/>
    </location>
</feature>
<keyword evidence="2" id="KW-1133">Transmembrane helix</keyword>
<protein>
    <submittedName>
        <fullName evidence="6">Putative membrane protein YgcG</fullName>
    </submittedName>
</protein>